<dbReference type="GO" id="GO:0008360">
    <property type="term" value="P:regulation of cell shape"/>
    <property type="evidence" value="ECO:0007669"/>
    <property type="project" value="UniProtKB-UniRule"/>
</dbReference>
<dbReference type="Proteomes" id="UP000284202">
    <property type="component" value="Unassembled WGS sequence"/>
</dbReference>
<feature type="active site" description="Nucleophile" evidence="7">
    <location>
        <position position="157"/>
    </location>
</feature>
<dbReference type="UniPathway" id="UPA00219"/>
<dbReference type="RefSeq" id="WP_119751369.1">
    <property type="nucleotide sequence ID" value="NZ_QZCG01000014.1"/>
</dbReference>
<keyword evidence="6 7" id="KW-0961">Cell wall biogenesis/degradation</keyword>
<evidence type="ECO:0000256" key="4">
    <source>
        <dbReference type="ARBA" id="ARBA00022960"/>
    </source>
</evidence>
<sequence length="182" mass="19744">MKLLARLFSGLTLIAVICGIWAALLPQRPGPTDRVAPQETTLNGPVTRILIEKSARRMTVFRDDAALKTYRIALGFAPEGDKRREGDGKTPEGIFRIDRLNRQSAYHLSLGIDYPQTEHRTRAAAEGLDPGGDIFIHGQPNQLPEGITLPGDWTAGCIAVSNTEIAELFAAASVGTSVEIRP</sequence>
<dbReference type="Gene3D" id="2.40.440.10">
    <property type="entry name" value="L,D-transpeptidase catalytic domain-like"/>
    <property type="match status" value="1"/>
</dbReference>
<dbReference type="PANTHER" id="PTHR36699">
    <property type="entry name" value="LD-TRANSPEPTIDASE"/>
    <property type="match status" value="1"/>
</dbReference>
<keyword evidence="5 7" id="KW-0573">Peptidoglycan synthesis</keyword>
<dbReference type="PROSITE" id="PS52029">
    <property type="entry name" value="LD_TPASE"/>
    <property type="match status" value="1"/>
</dbReference>
<keyword evidence="3" id="KW-0808">Transferase</keyword>
<evidence type="ECO:0000256" key="7">
    <source>
        <dbReference type="PROSITE-ProRule" id="PRU01373"/>
    </source>
</evidence>
<feature type="domain" description="L,D-TPase catalytic" evidence="8">
    <location>
        <begin position="47"/>
        <end position="181"/>
    </location>
</feature>
<dbReference type="InterPro" id="IPR038063">
    <property type="entry name" value="Transpep_catalytic_dom"/>
</dbReference>
<evidence type="ECO:0000256" key="6">
    <source>
        <dbReference type="ARBA" id="ARBA00023316"/>
    </source>
</evidence>
<dbReference type="PANTHER" id="PTHR36699:SF1">
    <property type="entry name" value="L,D-TRANSPEPTIDASE YAFK-RELATED"/>
    <property type="match status" value="1"/>
</dbReference>
<gene>
    <name evidence="9" type="ORF">D3P04_18570</name>
</gene>
<dbReference type="InterPro" id="IPR005490">
    <property type="entry name" value="LD_TPept_cat_dom"/>
</dbReference>
<evidence type="ECO:0000259" key="8">
    <source>
        <dbReference type="PROSITE" id="PS52029"/>
    </source>
</evidence>
<name>A0A418SP16_9RHOB</name>
<dbReference type="Pfam" id="PF03734">
    <property type="entry name" value="YkuD"/>
    <property type="match status" value="1"/>
</dbReference>
<organism evidence="9 10">
    <name type="scientific">Paracoccus onubensis</name>
    <dbReference type="NCBI Taxonomy" id="1675788"/>
    <lineage>
        <taxon>Bacteria</taxon>
        <taxon>Pseudomonadati</taxon>
        <taxon>Pseudomonadota</taxon>
        <taxon>Alphaproteobacteria</taxon>
        <taxon>Rhodobacterales</taxon>
        <taxon>Paracoccaceae</taxon>
        <taxon>Paracoccus</taxon>
    </lineage>
</organism>
<dbReference type="GO" id="GO:0071555">
    <property type="term" value="P:cell wall organization"/>
    <property type="evidence" value="ECO:0007669"/>
    <property type="project" value="UniProtKB-UniRule"/>
</dbReference>
<dbReference type="CDD" id="cd16913">
    <property type="entry name" value="YkuD_like"/>
    <property type="match status" value="1"/>
</dbReference>
<dbReference type="AlphaFoldDB" id="A0A418SP16"/>
<comment type="caution">
    <text evidence="9">The sequence shown here is derived from an EMBL/GenBank/DDBJ whole genome shotgun (WGS) entry which is preliminary data.</text>
</comment>
<evidence type="ECO:0000256" key="5">
    <source>
        <dbReference type="ARBA" id="ARBA00022984"/>
    </source>
</evidence>
<feature type="active site" description="Proton donor/acceptor" evidence="7">
    <location>
        <position position="137"/>
    </location>
</feature>
<keyword evidence="4 7" id="KW-0133">Cell shape</keyword>
<proteinExistence type="inferred from homology"/>
<accession>A0A418SP16</accession>
<evidence type="ECO:0000313" key="9">
    <source>
        <dbReference type="EMBL" id="RJE82685.1"/>
    </source>
</evidence>
<comment type="pathway">
    <text evidence="1 7">Cell wall biogenesis; peptidoglycan biosynthesis.</text>
</comment>
<dbReference type="EMBL" id="QZCG01000014">
    <property type="protein sequence ID" value="RJE82685.1"/>
    <property type="molecule type" value="Genomic_DNA"/>
</dbReference>
<dbReference type="GO" id="GO:0016740">
    <property type="term" value="F:transferase activity"/>
    <property type="evidence" value="ECO:0007669"/>
    <property type="project" value="UniProtKB-KW"/>
</dbReference>
<dbReference type="GO" id="GO:0009252">
    <property type="term" value="P:peptidoglycan biosynthetic process"/>
    <property type="evidence" value="ECO:0007669"/>
    <property type="project" value="UniProtKB-UniPathway"/>
</dbReference>
<reference evidence="10" key="1">
    <citation type="submission" date="2018-09" db="EMBL/GenBank/DDBJ databases">
        <title>Acidovorax cavernicola nov. sp. isolated from Gruta de las Maravillas (Aracena, Spain).</title>
        <authorList>
            <person name="Jurado V."/>
            <person name="Gutierrez-Patricio S."/>
            <person name="Gonzalez-Pimentel J.L."/>
            <person name="Miller A.Z."/>
            <person name="Laiz L."/>
            <person name="Saiz-Jimenez C."/>
        </authorList>
    </citation>
    <scope>NUCLEOTIDE SEQUENCE [LARGE SCALE GENOMIC DNA]</scope>
    <source>
        <strain evidence="10">1011MAR3C25</strain>
    </source>
</reference>
<keyword evidence="10" id="KW-1185">Reference proteome</keyword>
<comment type="similarity">
    <text evidence="2">Belongs to the YkuD family.</text>
</comment>
<evidence type="ECO:0000256" key="3">
    <source>
        <dbReference type="ARBA" id="ARBA00022679"/>
    </source>
</evidence>
<dbReference type="SUPFAM" id="SSF141523">
    <property type="entry name" value="L,D-transpeptidase catalytic domain-like"/>
    <property type="match status" value="1"/>
</dbReference>
<protein>
    <recommendedName>
        <fullName evidence="8">L,D-TPase catalytic domain-containing protein</fullName>
    </recommendedName>
</protein>
<evidence type="ECO:0000313" key="10">
    <source>
        <dbReference type="Proteomes" id="UP000284202"/>
    </source>
</evidence>
<evidence type="ECO:0000256" key="2">
    <source>
        <dbReference type="ARBA" id="ARBA00005992"/>
    </source>
</evidence>
<dbReference type="OrthoDB" id="9809748at2"/>
<dbReference type="GO" id="GO:0004180">
    <property type="term" value="F:carboxypeptidase activity"/>
    <property type="evidence" value="ECO:0007669"/>
    <property type="project" value="UniProtKB-ARBA"/>
</dbReference>
<evidence type="ECO:0000256" key="1">
    <source>
        <dbReference type="ARBA" id="ARBA00004752"/>
    </source>
</evidence>